<dbReference type="AlphaFoldDB" id="A0AAF0JMH0"/>
<gene>
    <name evidence="2" type="ORF">L1994_05660</name>
</gene>
<evidence type="ECO:0000313" key="2">
    <source>
        <dbReference type="EMBL" id="WFN37869.1"/>
    </source>
</evidence>
<protein>
    <submittedName>
        <fullName evidence="2">EhaD family protein</fullName>
    </submittedName>
</protein>
<evidence type="ECO:0000256" key="1">
    <source>
        <dbReference type="SAM" id="Phobius"/>
    </source>
</evidence>
<organism evidence="2 3">
    <name type="scientific">Methanomicrobium antiquum</name>
    <dbReference type="NCBI Taxonomy" id="487686"/>
    <lineage>
        <taxon>Archaea</taxon>
        <taxon>Methanobacteriati</taxon>
        <taxon>Methanobacteriota</taxon>
        <taxon>Stenosarchaea group</taxon>
        <taxon>Methanomicrobia</taxon>
        <taxon>Methanomicrobiales</taxon>
        <taxon>Methanomicrobiaceae</taxon>
        <taxon>Methanomicrobium</taxon>
    </lineage>
</organism>
<dbReference type="RefSeq" id="WP_278100709.1">
    <property type="nucleotide sequence ID" value="NZ_CP091092.1"/>
</dbReference>
<proteinExistence type="predicted"/>
<dbReference type="InterPro" id="IPR019213">
    <property type="entry name" value="EhaD-like"/>
</dbReference>
<dbReference type="Proteomes" id="UP001218895">
    <property type="component" value="Chromosome"/>
</dbReference>
<accession>A0AAF0JMH0</accession>
<keyword evidence="1" id="KW-0812">Transmembrane</keyword>
<feature type="transmembrane region" description="Helical" evidence="1">
    <location>
        <begin position="54"/>
        <end position="72"/>
    </location>
</feature>
<evidence type="ECO:0000313" key="3">
    <source>
        <dbReference type="Proteomes" id="UP001218895"/>
    </source>
</evidence>
<feature type="transmembrane region" description="Helical" evidence="1">
    <location>
        <begin position="29"/>
        <end position="47"/>
    </location>
</feature>
<keyword evidence="1" id="KW-0472">Membrane</keyword>
<reference evidence="2" key="1">
    <citation type="submission" date="2022-01" db="EMBL/GenBank/DDBJ databases">
        <title>Complete genome of Methanomicrobium antiquum DSM 21220.</title>
        <authorList>
            <person name="Chen S.-C."/>
            <person name="You Y.-T."/>
            <person name="Zhou Y.-Z."/>
            <person name="Lai M.-C."/>
        </authorList>
    </citation>
    <scope>NUCLEOTIDE SEQUENCE</scope>
    <source>
        <strain evidence="2">DSM 21220</strain>
    </source>
</reference>
<name>A0AAF0JMH0_9EURY</name>
<dbReference type="KEGG" id="manq:L1994_05660"/>
<keyword evidence="3" id="KW-1185">Reference proteome</keyword>
<sequence length="76" mass="8143">MTDILFLIFSVIAVLGASATAIQKDPYDKLISLGVLFAGIIPFVAFAGYLDVSIAISLIIPMTTIILLQAVWRCGK</sequence>
<dbReference type="GeneID" id="79949864"/>
<dbReference type="Pfam" id="PF09881">
    <property type="entry name" value="EhaD"/>
    <property type="match status" value="1"/>
</dbReference>
<dbReference type="EMBL" id="CP091092">
    <property type="protein sequence ID" value="WFN37869.1"/>
    <property type="molecule type" value="Genomic_DNA"/>
</dbReference>
<keyword evidence="1" id="KW-1133">Transmembrane helix</keyword>